<feature type="compositionally biased region" description="Polar residues" evidence="1">
    <location>
        <begin position="833"/>
        <end position="851"/>
    </location>
</feature>
<evidence type="ECO:0000313" key="3">
    <source>
        <dbReference type="Proteomes" id="UP001178507"/>
    </source>
</evidence>
<proteinExistence type="predicted"/>
<feature type="region of interest" description="Disordered" evidence="1">
    <location>
        <begin position="793"/>
        <end position="919"/>
    </location>
</feature>
<dbReference type="EMBL" id="CAUJNA010000624">
    <property type="protein sequence ID" value="CAJ1379366.1"/>
    <property type="molecule type" value="Genomic_DNA"/>
</dbReference>
<gene>
    <name evidence="2" type="ORF">EVOR1521_LOCUS7628</name>
</gene>
<dbReference type="AlphaFoldDB" id="A0AA36MTF7"/>
<organism evidence="2 3">
    <name type="scientific">Effrenium voratum</name>
    <dbReference type="NCBI Taxonomy" id="2562239"/>
    <lineage>
        <taxon>Eukaryota</taxon>
        <taxon>Sar</taxon>
        <taxon>Alveolata</taxon>
        <taxon>Dinophyceae</taxon>
        <taxon>Suessiales</taxon>
        <taxon>Symbiodiniaceae</taxon>
        <taxon>Effrenium</taxon>
    </lineage>
</organism>
<feature type="region of interest" description="Disordered" evidence="1">
    <location>
        <begin position="130"/>
        <end position="198"/>
    </location>
</feature>
<reference evidence="2" key="1">
    <citation type="submission" date="2023-08" db="EMBL/GenBank/DDBJ databases">
        <authorList>
            <person name="Chen Y."/>
            <person name="Shah S."/>
            <person name="Dougan E. K."/>
            <person name="Thang M."/>
            <person name="Chan C."/>
        </authorList>
    </citation>
    <scope>NUCLEOTIDE SEQUENCE</scope>
</reference>
<name>A0AA36MTF7_9DINO</name>
<evidence type="ECO:0000313" key="2">
    <source>
        <dbReference type="EMBL" id="CAJ1379366.1"/>
    </source>
</evidence>
<dbReference type="Proteomes" id="UP001178507">
    <property type="component" value="Unassembled WGS sequence"/>
</dbReference>
<feature type="region of interest" description="Disordered" evidence="1">
    <location>
        <begin position="215"/>
        <end position="443"/>
    </location>
</feature>
<evidence type="ECO:0000256" key="1">
    <source>
        <dbReference type="SAM" id="MobiDB-lite"/>
    </source>
</evidence>
<accession>A0AA36MTF7</accession>
<feature type="compositionally biased region" description="Polar residues" evidence="1">
    <location>
        <begin position="157"/>
        <end position="172"/>
    </location>
</feature>
<feature type="compositionally biased region" description="Low complexity" evidence="1">
    <location>
        <begin position="130"/>
        <end position="144"/>
    </location>
</feature>
<feature type="compositionally biased region" description="Low complexity" evidence="1">
    <location>
        <begin position="396"/>
        <end position="407"/>
    </location>
</feature>
<feature type="compositionally biased region" description="Polar residues" evidence="1">
    <location>
        <begin position="902"/>
        <end position="911"/>
    </location>
</feature>
<sequence>MKLRGPSITAFLQQAEANLALLSAQLQDGPRSKRRAARSQSPEFQVKELDELEVREQLTVQARTLLGFERRLKALEARPGAATDVQWHEDLSRAAESMGKELGRELQRRLDLAEQRLKEHCELHFALSAQAPPQAQASQASQAAKPTSTPEPKALTPTATPTEVAMSPTSVGFQDPVALRSSPRHNRSPKVGTPRKLVFMPDASASASLFRRQSSTLSLPSSAPPEGIPLPQQVEDPYLSQPPGEAKDLELPLESQVKPAEDPWDDILGGLREDLRSNDTVPLAEGQNCTDSAEKLKGGAQIDAATPENAKEEAQDPKPQPHLSSGSRKSSVAAEEVETADAQKVQEAAAEPSLLAAHFTNTADLVPKQHQDPSSSQASSKESSIVEQIEVESVEEPFVPEAAAEPSLLITRDATTADPVPQQQQALSSTQTDLQHTVSHASSGESSILVENIESVAHEQSVPEAASLLAQHVTNTAAHVPQQQHGLSIAQADLQRTVSHGSSGESSIAVEIESVAHERFVPEAATEPFSRVAHVTNTADPVPQQQHGLSSAQADLQRTLSHGSSGESSIAVEEIESVAHERFVPEAAAEPSLRVAHVTKTAAPVPQQQQGLFSAKAHLQRTVSHGSSGDSSIAVEEIESVAHEQSVPEVVAEPSLRAAHVTHTAAPLPQQQQGLSSTKADLQRTVSHGSSGESSIAVEEIESVAHERFVPEAAAEPSLRVAHVTKTAAPVPQQQQGLSSAPADLQRTVSEGSSGESSIAVEEIESVAHERFVPEAATEPFSRVAHVTHTADPVPQQQHGLSSAQADLQRTLSHGSSGESSIAVEEIEPIGRYSSQAPRASDQFASSTSKLPTFHVQQVPDVKKIPAASKDDDDYSYESYEEEESEEEASGESHDVVVALAQDSSSESGFRTTRPLDTE</sequence>
<keyword evidence="3" id="KW-1185">Reference proteome</keyword>
<comment type="caution">
    <text evidence="2">The sequence shown here is derived from an EMBL/GenBank/DDBJ whole genome shotgun (WGS) entry which is preliminary data.</text>
</comment>
<feature type="compositionally biased region" description="Polar residues" evidence="1">
    <location>
        <begin position="421"/>
        <end position="443"/>
    </location>
</feature>
<feature type="compositionally biased region" description="Low complexity" evidence="1">
    <location>
        <begin position="374"/>
        <end position="388"/>
    </location>
</feature>
<protein>
    <submittedName>
        <fullName evidence="2">Uncharacterized protein</fullName>
    </submittedName>
</protein>
<feature type="compositionally biased region" description="Polar residues" evidence="1">
    <location>
        <begin position="795"/>
        <end position="820"/>
    </location>
</feature>
<feature type="compositionally biased region" description="Acidic residues" evidence="1">
    <location>
        <begin position="871"/>
        <end position="890"/>
    </location>
</feature>